<protein>
    <recommendedName>
        <fullName evidence="3">Phage protein</fullName>
    </recommendedName>
</protein>
<dbReference type="AlphaFoldDB" id="A0AAU8WNC4"/>
<accession>A0AAU8WNC4</accession>
<dbReference type="Proteomes" id="UP000198371">
    <property type="component" value="Chromosome 1"/>
</dbReference>
<dbReference type="KEGG" id="vti:CEQ48_10560"/>
<evidence type="ECO:0000313" key="2">
    <source>
        <dbReference type="Proteomes" id="UP000198371"/>
    </source>
</evidence>
<sequence length="90" mass="10430">MESPPLSKQQSRSLIMELQRHHCYDLIHIGIRELLEDRMGYFSALDYQQTLYGMTGKSSCLTMSDDELTATVENLKMEGYLVDLNENLLR</sequence>
<keyword evidence="2" id="KW-1185">Reference proteome</keyword>
<evidence type="ECO:0000313" key="1">
    <source>
        <dbReference type="EMBL" id="ASK55208.1"/>
    </source>
</evidence>
<organism evidence="1 2">
    <name type="scientific">Vibrio tarriae</name>
    <dbReference type="NCBI Taxonomy" id="2014742"/>
    <lineage>
        <taxon>Bacteria</taxon>
        <taxon>Pseudomonadati</taxon>
        <taxon>Pseudomonadota</taxon>
        <taxon>Gammaproteobacteria</taxon>
        <taxon>Vibrionales</taxon>
        <taxon>Vibrionaceae</taxon>
        <taxon>Vibrio</taxon>
    </lineage>
</organism>
<gene>
    <name evidence="1" type="ORF">CEQ48_10560</name>
</gene>
<dbReference type="EMBL" id="CP022353">
    <property type="protein sequence ID" value="ASK55208.1"/>
    <property type="molecule type" value="Genomic_DNA"/>
</dbReference>
<name>A0AAU8WNC4_9VIBR</name>
<proteinExistence type="predicted"/>
<reference evidence="1 2" key="2">
    <citation type="submission" date="2017-06" db="EMBL/GenBank/DDBJ databases">
        <title>Complete genome sequence of Vibrio sp. 2521-89, a close relative of Vibrio cholerae isolated from lake water in New Mexico, USA.</title>
        <authorList>
            <person name="Liang K."/>
            <person name="Orata F.D."/>
            <person name="Winkjer N.S."/>
            <person name="Tarr C.L."/>
            <person name="Boucher Y."/>
        </authorList>
    </citation>
    <scope>NUCLEOTIDE SEQUENCE [LARGE SCALE GENOMIC DNA]</scope>
    <source>
        <strain evidence="1 2">2521-89</strain>
    </source>
</reference>
<reference evidence="2" key="1">
    <citation type="journal article" date="2017" name="Genome Announc.">
        <title>Complete Genome Sequence of Vibrio sp. Strain 2521-89, a Close Relative of Vibrio cholerae Isolated from Lake Water in New Mexico, USA.</title>
        <authorList>
            <person name="Liang K."/>
            <person name="Orata F.D."/>
            <person name="Winkjer N.S."/>
            <person name="Rowe L.A."/>
            <person name="Tarr C.L."/>
            <person name="Boucher Y."/>
        </authorList>
    </citation>
    <scope>NUCLEOTIDE SEQUENCE [LARGE SCALE GENOMIC DNA]</scope>
    <source>
        <strain evidence="2">2521-89</strain>
    </source>
</reference>
<evidence type="ECO:0008006" key="3">
    <source>
        <dbReference type="Google" id="ProtNLM"/>
    </source>
</evidence>